<gene>
    <name evidence="1" type="ORF">As57867_003837</name>
</gene>
<name>A0A6A4ZQM9_9STRA</name>
<evidence type="ECO:0000313" key="1">
    <source>
        <dbReference type="EMBL" id="KAF0714488.1"/>
    </source>
</evidence>
<protein>
    <submittedName>
        <fullName evidence="1">Uncharacterized protein</fullName>
    </submittedName>
</protein>
<accession>A0A6A4ZQM9</accession>
<organism evidence="1">
    <name type="scientific">Aphanomyces stellatus</name>
    <dbReference type="NCBI Taxonomy" id="120398"/>
    <lineage>
        <taxon>Eukaryota</taxon>
        <taxon>Sar</taxon>
        <taxon>Stramenopiles</taxon>
        <taxon>Oomycota</taxon>
        <taxon>Saprolegniomycetes</taxon>
        <taxon>Saprolegniales</taxon>
        <taxon>Verrucalvaceae</taxon>
        <taxon>Aphanomyces</taxon>
    </lineage>
</organism>
<dbReference type="OrthoDB" id="77348at2759"/>
<dbReference type="AlphaFoldDB" id="A0A6A4ZQM9"/>
<feature type="non-terminal residue" evidence="1">
    <location>
        <position position="338"/>
    </location>
</feature>
<dbReference type="EMBL" id="VJMH01000775">
    <property type="protein sequence ID" value="KAF0714488.1"/>
    <property type="molecule type" value="Genomic_DNA"/>
</dbReference>
<sequence>MLWHSDRVGPMHGGYNPRLHSQTLAKLQLRQVLLTVTFFASCIWNLASPIKAWVLGRYGFASTSSTAVYDLNWNTVLNGRFLTALYQSAGIPLDGITAMPSTRYINVFLDFMVDPRSYLQWAASFAETETVFQMDIDGLFKRHGLDATHELDQFYRGLAQFQTTGHPLWGTEVIYNYIPPVGNGDVALQEITEAVLCLKGMPLEDFVNVKFPSPLHPYTNADDANALAVWRARQFPHLTQCLARRAQLIQSSSSPQAAVVTLAQELAAAYNVSLVNIAGYGQLHAVQTFLDGFVDVSGLRSGSLVYQISGPNTFSVLTGSSGHMDSLSSPRETVWWCS</sequence>
<comment type="caution">
    <text evidence="1">The sequence shown here is derived from an EMBL/GenBank/DDBJ whole genome shotgun (WGS) entry which is preliminary data.</text>
</comment>
<proteinExistence type="predicted"/>
<reference evidence="1" key="1">
    <citation type="submission" date="2019-06" db="EMBL/GenBank/DDBJ databases">
        <title>Genomics analysis of Aphanomyces spp. identifies a new class of oomycete effector associated with host adaptation.</title>
        <authorList>
            <person name="Gaulin E."/>
        </authorList>
    </citation>
    <scope>NUCLEOTIDE SEQUENCE</scope>
    <source>
        <strain evidence="1">CBS 578.67</strain>
    </source>
</reference>